<gene>
    <name evidence="1" type="ORF">A4V09_21875</name>
</gene>
<dbReference type="KEGG" id="byl:A4V09_21875"/>
<reference evidence="1" key="1">
    <citation type="submission" date="2017-04" db="EMBL/GenBank/DDBJ databases">
        <title>Complete Genome Sequences of Twelve Strains of a Stable Defined Moderately Diverse Mouse Microbiota 2 (sDMDMm2).</title>
        <authorList>
            <person name="Uchimura Y."/>
            <person name="Wyss M."/>
            <person name="Brugiroux S."/>
            <person name="Limenitakis J.P."/>
            <person name="Stecher B."/>
            <person name="McCoy K.D."/>
            <person name="Macpherson A.J."/>
        </authorList>
    </citation>
    <scope>NUCLEOTIDE SEQUENCE</scope>
    <source>
        <strain evidence="1">YL58</strain>
    </source>
</reference>
<accession>A0A1C7IEQ9</accession>
<organism evidence="1 2">
    <name type="scientific">Blautia pseudococcoides</name>
    <dbReference type="NCBI Taxonomy" id="1796616"/>
    <lineage>
        <taxon>Bacteria</taxon>
        <taxon>Bacillati</taxon>
        <taxon>Bacillota</taxon>
        <taxon>Clostridia</taxon>
        <taxon>Lachnospirales</taxon>
        <taxon>Lachnospiraceae</taxon>
        <taxon>Blautia</taxon>
    </lineage>
</organism>
<evidence type="ECO:0000313" key="1">
    <source>
        <dbReference type="EMBL" id="ANU78157.1"/>
    </source>
</evidence>
<proteinExistence type="predicted"/>
<keyword evidence="2" id="KW-1185">Reference proteome</keyword>
<dbReference type="RefSeq" id="WP_065544244.1">
    <property type="nucleotide sequence ID" value="NZ_CP015405.2"/>
</dbReference>
<dbReference type="EMBL" id="CP015405">
    <property type="protein sequence ID" value="ANU78157.1"/>
    <property type="molecule type" value="Genomic_DNA"/>
</dbReference>
<protein>
    <submittedName>
        <fullName evidence="1">Uncharacterized protein</fullName>
    </submittedName>
</protein>
<dbReference type="OrthoDB" id="2084516at2"/>
<dbReference type="AlphaFoldDB" id="A0A1C7IEQ9"/>
<sequence>MFRLMGTIYKDTHMVKSTVICDETDTSRTKKVFHCLDAICYEFDLEKPLWLDVNIKDFQKHAKARFNQDNFIEVLDFDFLEIQVIEEG</sequence>
<name>A0A1C7IEQ9_9FIRM</name>
<evidence type="ECO:0000313" key="2">
    <source>
        <dbReference type="Proteomes" id="UP000092574"/>
    </source>
</evidence>
<dbReference type="Proteomes" id="UP000092574">
    <property type="component" value="Chromosome"/>
</dbReference>
<dbReference type="STRING" id="1796616.A4V09_21875"/>